<dbReference type="AlphaFoldDB" id="A0A7S3QLT9"/>
<sequence length="566" mass="63878">MGQFASTAFDGDPYIDIMRALPDKELTWWIQKGLWLAEGFTFAEHFGRTYKTIFMHQCEHCNGAGTVTCPHCHGYKVKRAHTHAFRLQDQSGIGRILAKADMQECDHCGGHCEWDAESDWQEKWNDWDSKLSYYDRTYAPLMDEWHEEVINEGHMDEDTQPPEEPVHPEDDHSQFAQISREITKDEQRTKALMRRMGGHPYDRTDMIPNKVLDPSKPVAENLDALGYNHLDLPPELRPESFPGLLLQGADSPLFKFDNEVRMEYVIMRNLDAAIKGQPKPGSFAPTAGTVECPACRSEAWCYNWTPNLGTLLRHEQPFWSQTLARMAPYWDKYSMRETSPNFSPWVAAASASGRASGDGRANEEGTNRNAQEAWQEWRARGEAPIQPLVQVAGQDKSETGVRSRHVPPLPAHLRPLAGCSKPEDTPDYGMLVSNLMRAQPDAPAWLKDYGKQMLPPSYEAALSSGDEPDSEAYGPRDPLSKDPLVALDSDDLEQVLAQSNTPGAPLQQPGQVLRSEWQATEAINAARRRARAIRDARQLGKAETPEEQELMLKWAQSRSSLQRPEC</sequence>
<name>A0A7S3QLT9_DUNTE</name>
<dbReference type="EMBL" id="HBIP01003717">
    <property type="protein sequence ID" value="CAE0486662.1"/>
    <property type="molecule type" value="Transcribed_RNA"/>
</dbReference>
<feature type="region of interest" description="Disordered" evidence="1">
    <location>
        <begin position="458"/>
        <end position="482"/>
    </location>
</feature>
<protein>
    <submittedName>
        <fullName evidence="2">Uncharacterized protein</fullName>
    </submittedName>
</protein>
<reference evidence="2" key="1">
    <citation type="submission" date="2021-01" db="EMBL/GenBank/DDBJ databases">
        <authorList>
            <person name="Corre E."/>
            <person name="Pelletier E."/>
            <person name="Niang G."/>
            <person name="Scheremetjew M."/>
            <person name="Finn R."/>
            <person name="Kale V."/>
            <person name="Holt S."/>
            <person name="Cochrane G."/>
            <person name="Meng A."/>
            <person name="Brown T."/>
            <person name="Cohen L."/>
        </authorList>
    </citation>
    <scope>NUCLEOTIDE SEQUENCE</scope>
    <source>
        <strain evidence="2">CCMP1320</strain>
    </source>
</reference>
<evidence type="ECO:0000256" key="1">
    <source>
        <dbReference type="SAM" id="MobiDB-lite"/>
    </source>
</evidence>
<gene>
    <name evidence="2" type="ORF">DTER00134_LOCUS1701</name>
</gene>
<organism evidence="2">
    <name type="scientific">Dunaliella tertiolecta</name>
    <name type="common">Green alga</name>
    <dbReference type="NCBI Taxonomy" id="3047"/>
    <lineage>
        <taxon>Eukaryota</taxon>
        <taxon>Viridiplantae</taxon>
        <taxon>Chlorophyta</taxon>
        <taxon>core chlorophytes</taxon>
        <taxon>Chlorophyceae</taxon>
        <taxon>CS clade</taxon>
        <taxon>Chlamydomonadales</taxon>
        <taxon>Dunaliellaceae</taxon>
        <taxon>Dunaliella</taxon>
    </lineage>
</organism>
<evidence type="ECO:0000313" key="2">
    <source>
        <dbReference type="EMBL" id="CAE0486662.1"/>
    </source>
</evidence>
<accession>A0A7S3QLT9</accession>
<feature type="region of interest" description="Disordered" evidence="1">
    <location>
        <begin position="398"/>
        <end position="421"/>
    </location>
</feature>
<proteinExistence type="predicted"/>